<feature type="non-terminal residue" evidence="2">
    <location>
        <position position="1"/>
    </location>
</feature>
<evidence type="ECO:0000313" key="2">
    <source>
        <dbReference type="EMBL" id="MTW00085.1"/>
    </source>
</evidence>
<dbReference type="AlphaFoldDB" id="A0A6I3V0P2"/>
<keyword evidence="2" id="KW-0132">Cell division</keyword>
<dbReference type="GO" id="GO:0051301">
    <property type="term" value="P:cell division"/>
    <property type="evidence" value="ECO:0007669"/>
    <property type="project" value="UniProtKB-KW"/>
</dbReference>
<dbReference type="EMBL" id="WNIA01000664">
    <property type="protein sequence ID" value="MTW00085.1"/>
    <property type="molecule type" value="Genomic_DNA"/>
</dbReference>
<gene>
    <name evidence="2" type="ORF">GM536_13825</name>
</gene>
<organism evidence="2 3">
    <name type="scientific">Streptococcus pneumoniae</name>
    <dbReference type="NCBI Taxonomy" id="1313"/>
    <lineage>
        <taxon>Bacteria</taxon>
        <taxon>Bacillati</taxon>
        <taxon>Bacillota</taxon>
        <taxon>Bacilli</taxon>
        <taxon>Lactobacillales</taxon>
        <taxon>Streptococcaceae</taxon>
        <taxon>Streptococcus</taxon>
    </lineage>
</organism>
<accession>A0A6I3V0P2</accession>
<keyword evidence="2" id="KW-0131">Cell cycle</keyword>
<protein>
    <submittedName>
        <fullName evidence="2">Cell division protein DivIB</fullName>
    </submittedName>
</protein>
<evidence type="ECO:0000256" key="1">
    <source>
        <dbReference type="SAM" id="MobiDB-lite"/>
    </source>
</evidence>
<dbReference type="Proteomes" id="UP000437160">
    <property type="component" value="Unassembled WGS sequence"/>
</dbReference>
<comment type="caution">
    <text evidence="2">The sequence shown here is derived from an EMBL/GenBank/DDBJ whole genome shotgun (WGS) entry which is preliminary data.</text>
</comment>
<evidence type="ECO:0000313" key="3">
    <source>
        <dbReference type="Proteomes" id="UP000437160"/>
    </source>
</evidence>
<feature type="region of interest" description="Disordered" evidence="1">
    <location>
        <begin position="42"/>
        <end position="84"/>
    </location>
</feature>
<feature type="compositionally biased region" description="Basic and acidic residues" evidence="1">
    <location>
        <begin position="42"/>
        <end position="73"/>
    </location>
</feature>
<reference evidence="2 3" key="1">
    <citation type="submission" date="2019-11" db="EMBL/GenBank/DDBJ databases">
        <title>Growth characteristics of pneumococcus vary with the chemical composition of the capsule and with environmental conditions.</title>
        <authorList>
            <person name="Tothpal A."/>
            <person name="Desobry K."/>
            <person name="Joshi S."/>
            <person name="Wyllie A.L."/>
            <person name="Weinberger D.M."/>
        </authorList>
    </citation>
    <scope>NUCLEOTIDE SEQUENCE [LARGE SCALE GENOMIC DNA]</scope>
    <source>
        <strain evidence="3">pnumococcus19F</strain>
    </source>
</reference>
<sequence length="84" mass="9966">SKKLPYYSKIKPQLSEPSVVDMEAGVYSYTVADKLIMEAEEKAKKEAEEAEKRQEEERKRLEEEQKKQEEESNRNQTTQRSSRR</sequence>
<name>A0A6I3V0P2_STREE</name>
<proteinExistence type="predicted"/>
<feature type="compositionally biased region" description="Polar residues" evidence="1">
    <location>
        <begin position="74"/>
        <end position="84"/>
    </location>
</feature>